<dbReference type="GO" id="GO:0008622">
    <property type="term" value="C:epsilon DNA polymerase complex"/>
    <property type="evidence" value="ECO:0007669"/>
    <property type="project" value="InterPro"/>
</dbReference>
<dbReference type="PANTHER" id="PTHR12708">
    <property type="entry name" value="DNA POLYMERASE EPSILON SUBUNIT B"/>
    <property type="match status" value="1"/>
</dbReference>
<keyword evidence="4" id="KW-0238">DNA-binding</keyword>
<organism evidence="9 10">
    <name type="scientific">Anaeramoeba ignava</name>
    <name type="common">Anaerobic marine amoeba</name>
    <dbReference type="NCBI Taxonomy" id="1746090"/>
    <lineage>
        <taxon>Eukaryota</taxon>
        <taxon>Metamonada</taxon>
        <taxon>Anaeramoebidae</taxon>
        <taxon>Anaeramoeba</taxon>
    </lineage>
</organism>
<dbReference type="GO" id="GO:0042276">
    <property type="term" value="P:error-prone translesion synthesis"/>
    <property type="evidence" value="ECO:0007669"/>
    <property type="project" value="TreeGrafter"/>
</dbReference>
<accession>A0A9Q0LT36</accession>
<keyword evidence="5" id="KW-0539">Nucleus</keyword>
<dbReference type="Pfam" id="PF04042">
    <property type="entry name" value="DNA_pol_E_B"/>
    <property type="match status" value="1"/>
</dbReference>
<comment type="similarity">
    <text evidence="2">Belongs to the DNA polymerase epsilon subunit B family.</text>
</comment>
<dbReference type="EMBL" id="JAPDFW010000059">
    <property type="protein sequence ID" value="KAJ5076958.1"/>
    <property type="molecule type" value="Genomic_DNA"/>
</dbReference>
<dbReference type="OrthoDB" id="10254730at2759"/>
<evidence type="ECO:0000256" key="3">
    <source>
        <dbReference type="ARBA" id="ARBA00022705"/>
    </source>
</evidence>
<comment type="subcellular location">
    <subcellularLocation>
        <location evidence="1">Nucleus</location>
    </subcellularLocation>
</comment>
<comment type="caution">
    <text evidence="9">The sequence shown here is derived from an EMBL/GenBank/DDBJ whole genome shotgun (WGS) entry which is preliminary data.</text>
</comment>
<gene>
    <name evidence="9" type="ORF">M0811_00278</name>
</gene>
<evidence type="ECO:0000256" key="4">
    <source>
        <dbReference type="ARBA" id="ARBA00023125"/>
    </source>
</evidence>
<dbReference type="OMA" id="YCIGHVI"/>
<dbReference type="Proteomes" id="UP001149090">
    <property type="component" value="Unassembled WGS sequence"/>
</dbReference>
<dbReference type="GO" id="GO:0003677">
    <property type="term" value="F:DNA binding"/>
    <property type="evidence" value="ECO:0007669"/>
    <property type="project" value="UniProtKB-KW"/>
</dbReference>
<evidence type="ECO:0000256" key="5">
    <source>
        <dbReference type="ARBA" id="ARBA00023242"/>
    </source>
</evidence>
<evidence type="ECO:0000313" key="9">
    <source>
        <dbReference type="EMBL" id="KAJ5076958.1"/>
    </source>
</evidence>
<evidence type="ECO:0000259" key="8">
    <source>
        <dbReference type="Pfam" id="PF12213"/>
    </source>
</evidence>
<dbReference type="PANTHER" id="PTHR12708:SF0">
    <property type="entry name" value="DNA POLYMERASE EPSILON SUBUNIT 2"/>
    <property type="match status" value="1"/>
</dbReference>
<dbReference type="AlphaFoldDB" id="A0A9Q0LT36"/>
<dbReference type="InterPro" id="IPR016266">
    <property type="entry name" value="POLE2"/>
</dbReference>
<evidence type="ECO:0000256" key="6">
    <source>
        <dbReference type="ARBA" id="ARBA00032930"/>
    </source>
</evidence>
<feature type="domain" description="DNA polymerase epsilon subunit B N-terminal" evidence="8">
    <location>
        <begin position="5"/>
        <end position="52"/>
    </location>
</feature>
<sequence length="424" mass="48646">MDQFNLRKKILEKLKIRGFSIRPNAMKQLIDFIFNQNIENISDSTDLIIEEIVQTIITFAKEGIKQQSKNAIIDLDIVTKIITKFQNQDTKNIETENLVKELSVISALNHPKYSYSNNLNGDLIMNSQKINDLLGDSNIKTNMFIERFEIVRRRLERNSLFSNNLNSFQLTPVNALLGLRNQTIVCGMIYKLEDGGFYLEDKTGTIKLNLENTNITTGVFTETCIVLVEGYCEGDAFIAETLGFPPCEKREETIKALGYTLNRGGLEMFDSQITIQDYNQIIQIEKDDLDKQIIFVSEINFDQQESFDNLDLLFQGFNVENCPSMFVLIGNFTKSIFRKVAKTILDQGHLSPFPLHIKPIICNLDHSLRLFPTPHSMVLCDNFDTFEGSYEGCHYFNPGLFSIESSFVVYYPLTDEVEFSRIKK</sequence>
<evidence type="ECO:0000256" key="1">
    <source>
        <dbReference type="ARBA" id="ARBA00004123"/>
    </source>
</evidence>
<keyword evidence="3" id="KW-0235">DNA replication</keyword>
<feature type="domain" description="DNA polymerase alpha/delta/epsilon subunit B" evidence="7">
    <location>
        <begin position="335"/>
        <end position="386"/>
    </location>
</feature>
<keyword evidence="10" id="KW-1185">Reference proteome</keyword>
<dbReference type="GO" id="GO:0006261">
    <property type="term" value="P:DNA-templated DNA replication"/>
    <property type="evidence" value="ECO:0007669"/>
    <property type="project" value="InterPro"/>
</dbReference>
<dbReference type="Pfam" id="PF12213">
    <property type="entry name" value="Dpoe2NT"/>
    <property type="match status" value="1"/>
</dbReference>
<dbReference type="InterPro" id="IPR024639">
    <property type="entry name" value="DNA_pol_e_bsu_N"/>
</dbReference>
<evidence type="ECO:0000259" key="7">
    <source>
        <dbReference type="Pfam" id="PF04042"/>
    </source>
</evidence>
<evidence type="ECO:0000256" key="2">
    <source>
        <dbReference type="ARBA" id="ARBA00009560"/>
    </source>
</evidence>
<proteinExistence type="inferred from homology"/>
<protein>
    <recommendedName>
        <fullName evidence="6">DNA polymerase II subunit 2</fullName>
    </recommendedName>
</protein>
<name>A0A9Q0LT36_ANAIG</name>
<reference evidence="9" key="1">
    <citation type="submission" date="2022-10" db="EMBL/GenBank/DDBJ databases">
        <title>Novel sulphate-reducing endosymbionts in the free-living metamonad Anaeramoeba.</title>
        <authorList>
            <person name="Jerlstrom-Hultqvist J."/>
            <person name="Cepicka I."/>
            <person name="Gallot-Lavallee L."/>
            <person name="Salas-Leiva D."/>
            <person name="Curtis B.A."/>
            <person name="Zahonova K."/>
            <person name="Pipaliya S."/>
            <person name="Dacks J."/>
            <person name="Roger A.J."/>
        </authorList>
    </citation>
    <scope>NUCLEOTIDE SEQUENCE</scope>
    <source>
        <strain evidence="9">BMAN</strain>
    </source>
</reference>
<evidence type="ECO:0000313" key="10">
    <source>
        <dbReference type="Proteomes" id="UP001149090"/>
    </source>
</evidence>
<dbReference type="InterPro" id="IPR007185">
    <property type="entry name" value="DNA_pol_a/d/e_bsu"/>
</dbReference>